<proteinExistence type="evidence at transcript level"/>
<organism evidence="2">
    <name type="scientific">Rhipicephalus pulchellus</name>
    <name type="common">Yellow backed tick</name>
    <name type="synonym">Dermacentor pulchellus</name>
    <dbReference type="NCBI Taxonomy" id="72859"/>
    <lineage>
        <taxon>Eukaryota</taxon>
        <taxon>Metazoa</taxon>
        <taxon>Ecdysozoa</taxon>
        <taxon>Arthropoda</taxon>
        <taxon>Chelicerata</taxon>
        <taxon>Arachnida</taxon>
        <taxon>Acari</taxon>
        <taxon>Parasitiformes</taxon>
        <taxon>Ixodida</taxon>
        <taxon>Ixodoidea</taxon>
        <taxon>Ixodidae</taxon>
        <taxon>Rhipicephalinae</taxon>
        <taxon>Rhipicephalus</taxon>
        <taxon>Rhipicephalus</taxon>
    </lineage>
</organism>
<reference evidence="2" key="2">
    <citation type="journal article" date="2015" name="J. Proteomics">
        <title>Sexual differences in the sialomes of the zebra tick, Rhipicephalus pulchellus.</title>
        <authorList>
            <person name="Tan A.W."/>
            <person name="Francischetti I.M."/>
            <person name="Slovak M."/>
            <person name="Kini R.M."/>
            <person name="Ribeiro J.M."/>
        </authorList>
    </citation>
    <scope>NUCLEOTIDE SEQUENCE</scope>
    <source>
        <tissue evidence="2">Salivary gland</tissue>
    </source>
</reference>
<evidence type="ECO:0000256" key="1">
    <source>
        <dbReference type="SAM" id="SignalP"/>
    </source>
</evidence>
<feature type="chain" id="PRO_5003981482" evidence="1">
    <location>
        <begin position="21"/>
        <end position="255"/>
    </location>
</feature>
<name>L7M9P9_RHIPC</name>
<evidence type="ECO:0000313" key="2">
    <source>
        <dbReference type="EMBL" id="JAA60562.1"/>
    </source>
</evidence>
<dbReference type="EMBL" id="GACK01004472">
    <property type="protein sequence ID" value="JAA60562.1"/>
    <property type="molecule type" value="mRNA"/>
</dbReference>
<feature type="signal peptide" evidence="1">
    <location>
        <begin position="1"/>
        <end position="20"/>
    </location>
</feature>
<accession>L7M9P9</accession>
<protein>
    <submittedName>
        <fullName evidence="2">Putative tick 18.3 kDa family protein</fullName>
    </submittedName>
</protein>
<sequence>MIIVTQIFAVALVLPCVCIAWHRYPSWSCKVVLHSNQRKTNCIYRCLSDNGQWKQGTHSDGTPCLDRRSPGRHAECIRGLCIVKEDTGPSFNTTHHPQVLPACDGQYHGKGYAPTCRYTCANHDGTRRTMTYLYGTPCLPIDQYGKRAGNAGICDRGRCIQYDELVSKFPTIEKKVHPAIYNRCPEKDHYGRNTLFSCYYYCKDKDWWFYGYYSSSVNSACELFRPDHRLGWCCKGSCITQPNCGQNVENSIPAQ</sequence>
<dbReference type="AlphaFoldDB" id="L7M9P9"/>
<keyword evidence="1" id="KW-0732">Signal</keyword>
<reference evidence="2" key="1">
    <citation type="submission" date="2012-11" db="EMBL/GenBank/DDBJ databases">
        <authorList>
            <person name="Lucero-Rivera Y.E."/>
            <person name="Tovar-Ramirez D."/>
        </authorList>
    </citation>
    <scope>NUCLEOTIDE SEQUENCE</scope>
    <source>
        <tissue evidence="2">Salivary gland</tissue>
    </source>
</reference>